<accession>A0A6M1RLX6</accession>
<dbReference type="Proteomes" id="UP000477311">
    <property type="component" value="Unassembled WGS sequence"/>
</dbReference>
<dbReference type="InterPro" id="IPR036237">
    <property type="entry name" value="Xyl_isomerase-like_sf"/>
</dbReference>
<evidence type="ECO:0000313" key="4">
    <source>
        <dbReference type="Proteomes" id="UP000477311"/>
    </source>
</evidence>
<evidence type="ECO:0000313" key="3">
    <source>
        <dbReference type="EMBL" id="NGO38457.1"/>
    </source>
</evidence>
<evidence type="ECO:0000256" key="1">
    <source>
        <dbReference type="ARBA" id="ARBA00023235"/>
    </source>
</evidence>
<dbReference type="AlphaFoldDB" id="A0A6M1RLX6"/>
<dbReference type="SUPFAM" id="SSF51658">
    <property type="entry name" value="Xylose isomerase-like"/>
    <property type="match status" value="1"/>
</dbReference>
<feature type="domain" description="Xylose isomerase-like TIM barrel" evidence="2">
    <location>
        <begin position="58"/>
        <end position="292"/>
    </location>
</feature>
<dbReference type="PANTHER" id="PTHR43489:SF7">
    <property type="entry name" value="3-DEHYDRO-D-GULOSIDE 4-EPIMERASE-RELATED"/>
    <property type="match status" value="1"/>
</dbReference>
<dbReference type="EMBL" id="JAAKYA010000017">
    <property type="protein sequence ID" value="NGO38457.1"/>
    <property type="molecule type" value="Genomic_DNA"/>
</dbReference>
<reference evidence="3 4" key="1">
    <citation type="submission" date="2020-02" db="EMBL/GenBank/DDBJ databases">
        <title>Draft genome sequence of Limisphaera ngatamarikiensis NGM72.4T, a thermophilic Verrucomicrobia grouped in subdivision 3.</title>
        <authorList>
            <person name="Carere C.R."/>
            <person name="Steen J."/>
            <person name="Hugenholtz P."/>
            <person name="Stott M.B."/>
        </authorList>
    </citation>
    <scope>NUCLEOTIDE SEQUENCE [LARGE SCALE GENOMIC DNA]</scope>
    <source>
        <strain evidence="3 4">NGM72.4</strain>
    </source>
</reference>
<comment type="caution">
    <text evidence="3">The sequence shown here is derived from an EMBL/GenBank/DDBJ whole genome shotgun (WGS) entry which is preliminary data.</text>
</comment>
<gene>
    <name evidence="3" type="ORF">G4L39_03465</name>
</gene>
<protein>
    <submittedName>
        <fullName evidence="3">Sugar phosphate isomerase/epimerase</fullName>
    </submittedName>
</protein>
<proteinExistence type="predicted"/>
<evidence type="ECO:0000259" key="2">
    <source>
        <dbReference type="Pfam" id="PF01261"/>
    </source>
</evidence>
<dbReference type="GO" id="GO:0016853">
    <property type="term" value="F:isomerase activity"/>
    <property type="evidence" value="ECO:0007669"/>
    <property type="project" value="UniProtKB-KW"/>
</dbReference>
<sequence length="297" mass="32668">MKTSRRRFLTLTALGMAAGTAPVTLPAQNLPRPPQPARLRLSCQEGVAPGKTLTEKLDFLEAHGFEGIEPWGGGLQGRVEEFQKALQGRKIRVSAVCAGFDGVLISENEEVRQKAMRSIREILTAAGALGAVGMIVVPAFNGQTKLGHVEARELLVRLLPELGEHAHKAGTKILLEPLNRREAWFLRQLADAAAICRDVNHPGVALMGDFWHMTWEEPSDFAAFVAAGKYLQHVHIASRKERKMPGEDPGDNYVDGFRGLKFIGYQNFISFECGSKGDPRQSIPAAVRLLREQWEAA</sequence>
<dbReference type="InterPro" id="IPR050417">
    <property type="entry name" value="Sugar_Epim/Isomerase"/>
</dbReference>
<dbReference type="PROSITE" id="PS51318">
    <property type="entry name" value="TAT"/>
    <property type="match status" value="1"/>
</dbReference>
<dbReference type="Pfam" id="PF01261">
    <property type="entry name" value="AP_endonuc_2"/>
    <property type="match status" value="1"/>
</dbReference>
<dbReference type="InterPro" id="IPR013022">
    <property type="entry name" value="Xyl_isomerase-like_TIM-brl"/>
</dbReference>
<keyword evidence="1 3" id="KW-0413">Isomerase</keyword>
<name>A0A6M1RLX6_9BACT</name>
<dbReference type="InterPro" id="IPR006311">
    <property type="entry name" value="TAT_signal"/>
</dbReference>
<dbReference type="PANTHER" id="PTHR43489">
    <property type="entry name" value="ISOMERASE"/>
    <property type="match status" value="1"/>
</dbReference>
<organism evidence="3 4">
    <name type="scientific">Limisphaera ngatamarikiensis</name>
    <dbReference type="NCBI Taxonomy" id="1324935"/>
    <lineage>
        <taxon>Bacteria</taxon>
        <taxon>Pseudomonadati</taxon>
        <taxon>Verrucomicrobiota</taxon>
        <taxon>Verrucomicrobiia</taxon>
        <taxon>Limisphaerales</taxon>
        <taxon>Limisphaeraceae</taxon>
        <taxon>Limisphaera</taxon>
    </lineage>
</organism>
<keyword evidence="4" id="KW-1185">Reference proteome</keyword>
<dbReference type="Gene3D" id="3.20.20.150">
    <property type="entry name" value="Divalent-metal-dependent TIM barrel enzymes"/>
    <property type="match status" value="1"/>
</dbReference>
<dbReference type="RefSeq" id="WP_165105942.1">
    <property type="nucleotide sequence ID" value="NZ_JAAKYA010000017.1"/>
</dbReference>